<dbReference type="RefSeq" id="WP_103235190.1">
    <property type="nucleotide sequence ID" value="NZ_PPEG02000005.1"/>
</dbReference>
<name>A0A316WHK0_9FLAO</name>
<protein>
    <submittedName>
        <fullName evidence="2">DUF1097 domain-containing protein</fullName>
    </submittedName>
</protein>
<keyword evidence="1" id="KW-0472">Membrane</keyword>
<dbReference type="Pfam" id="PF06496">
    <property type="entry name" value="DUF1097"/>
    <property type="match status" value="1"/>
</dbReference>
<sequence length="161" mass="17971">MKTLPIAAAFGLFGAIAVTVSFSQQWPTWVMFIAWVSFYIFGKKWQSSLWAFLQIVLGMGMAILIQVTAGFLEQFIGALGFPLSVFFYIGSLAYFAGTKKLNNIPAWFLGLIILFGVHPSLEPLPILKLLIPIISGFLFAWLNNKVVEKIHERQLPESSAQ</sequence>
<dbReference type="Proteomes" id="UP000236413">
    <property type="component" value="Unassembled WGS sequence"/>
</dbReference>
<reference evidence="2 3" key="1">
    <citation type="submission" date="2018-04" db="EMBL/GenBank/DDBJ databases">
        <title>Chryseobacterium oncorhynchi 701B-08T from rainbow trout, and Chryseobacterium viscerum 687B-08T from diseased fish.</title>
        <authorList>
            <person name="Jeong J.-J."/>
            <person name="Lee Y.J."/>
            <person name="Pathiraja D."/>
            <person name="Park B."/>
            <person name="Choi I.-G."/>
            <person name="Kim K.D."/>
        </authorList>
    </citation>
    <scope>NUCLEOTIDE SEQUENCE [LARGE SCALE GENOMIC DNA]</scope>
    <source>
        <strain evidence="2 3">687B-08</strain>
    </source>
</reference>
<feature type="transmembrane region" description="Helical" evidence="1">
    <location>
        <begin position="104"/>
        <end position="121"/>
    </location>
</feature>
<evidence type="ECO:0000256" key="1">
    <source>
        <dbReference type="SAM" id="Phobius"/>
    </source>
</evidence>
<dbReference type="InterPro" id="IPR009476">
    <property type="entry name" value="DUF1097"/>
</dbReference>
<comment type="caution">
    <text evidence="2">The sequence shown here is derived from an EMBL/GenBank/DDBJ whole genome shotgun (WGS) entry which is preliminary data.</text>
</comment>
<dbReference type="AlphaFoldDB" id="A0A316WHK0"/>
<feature type="transmembrane region" description="Helical" evidence="1">
    <location>
        <begin position="75"/>
        <end position="97"/>
    </location>
</feature>
<evidence type="ECO:0000313" key="3">
    <source>
        <dbReference type="Proteomes" id="UP000236413"/>
    </source>
</evidence>
<gene>
    <name evidence="2" type="ORF">C1634_012665</name>
</gene>
<feature type="transmembrane region" description="Helical" evidence="1">
    <location>
        <begin position="49"/>
        <end position="69"/>
    </location>
</feature>
<keyword evidence="1" id="KW-1133">Transmembrane helix</keyword>
<keyword evidence="1" id="KW-0812">Transmembrane</keyword>
<feature type="transmembrane region" description="Helical" evidence="1">
    <location>
        <begin position="127"/>
        <end position="144"/>
    </location>
</feature>
<evidence type="ECO:0000313" key="2">
    <source>
        <dbReference type="EMBL" id="PWN60917.1"/>
    </source>
</evidence>
<organism evidence="2 3">
    <name type="scientific">Chryseobacterium viscerum</name>
    <dbReference type="NCBI Taxonomy" id="1037377"/>
    <lineage>
        <taxon>Bacteria</taxon>
        <taxon>Pseudomonadati</taxon>
        <taxon>Bacteroidota</taxon>
        <taxon>Flavobacteriia</taxon>
        <taxon>Flavobacteriales</taxon>
        <taxon>Weeksellaceae</taxon>
        <taxon>Chryseobacterium group</taxon>
        <taxon>Chryseobacterium</taxon>
    </lineage>
</organism>
<accession>A0A316WHK0</accession>
<proteinExistence type="predicted"/>
<dbReference type="EMBL" id="PPEG02000005">
    <property type="protein sequence ID" value="PWN60917.1"/>
    <property type="molecule type" value="Genomic_DNA"/>
</dbReference>
<feature type="transmembrane region" description="Helical" evidence="1">
    <location>
        <begin position="27"/>
        <end position="42"/>
    </location>
</feature>